<dbReference type="AlphaFoldDB" id="A0A4S8P7X8"/>
<protein>
    <submittedName>
        <fullName evidence="1">NUDIX hydrolase</fullName>
    </submittedName>
</protein>
<dbReference type="InterPro" id="IPR015797">
    <property type="entry name" value="NUDIX_hydrolase-like_dom_sf"/>
</dbReference>
<dbReference type="GO" id="GO:0016787">
    <property type="term" value="F:hydrolase activity"/>
    <property type="evidence" value="ECO:0007669"/>
    <property type="project" value="UniProtKB-KW"/>
</dbReference>
<comment type="caution">
    <text evidence="1">The sequence shown here is derived from an EMBL/GenBank/DDBJ whole genome shotgun (WGS) entry which is preliminary data.</text>
</comment>
<dbReference type="EMBL" id="STGV01000001">
    <property type="protein sequence ID" value="THV24912.1"/>
    <property type="molecule type" value="Genomic_DNA"/>
</dbReference>
<gene>
    <name evidence="1" type="ORF">FAA97_01480</name>
</gene>
<sequence length="252" mass="27911">MIANVQTLPELGPDLPDDGSVVELKGYELHVTDGPHPLNLARQAEISHHWTLEKAANPSLFNGPVILQRQIAYRNGVIVSRGHVSDFATFLWWRSQPGLPGASHLFGYPVIASSDGDLIAVRMAPHTANPRQVYFAAGSLDLSDVVNGQCDLDGNMRREVMEETGLDLAEAMTTGQLFGTYRPKKMTLFRVYQFNRSTTALLTAIRDHIRGGHDEIDAAIAIHDAASGTHRYNPAMIPILRWYFERGRSDLP</sequence>
<dbReference type="SUPFAM" id="SSF55811">
    <property type="entry name" value="Nudix"/>
    <property type="match status" value="1"/>
</dbReference>
<organism evidence="1 2">
    <name type="scientific">Peteryoungia ipomoeae</name>
    <dbReference type="NCBI Taxonomy" id="1210932"/>
    <lineage>
        <taxon>Bacteria</taxon>
        <taxon>Pseudomonadati</taxon>
        <taxon>Pseudomonadota</taxon>
        <taxon>Alphaproteobacteria</taxon>
        <taxon>Hyphomicrobiales</taxon>
        <taxon>Rhizobiaceae</taxon>
        <taxon>Peteryoungia</taxon>
    </lineage>
</organism>
<keyword evidence="1" id="KW-0378">Hydrolase</keyword>
<evidence type="ECO:0000313" key="1">
    <source>
        <dbReference type="EMBL" id="THV24912.1"/>
    </source>
</evidence>
<proteinExistence type="predicted"/>
<dbReference type="Proteomes" id="UP000308828">
    <property type="component" value="Unassembled WGS sequence"/>
</dbReference>
<dbReference type="OrthoDB" id="9806849at2"/>
<dbReference type="RefSeq" id="WP_136596759.1">
    <property type="nucleotide sequence ID" value="NZ_STGV01000001.1"/>
</dbReference>
<name>A0A4S8P7X8_9HYPH</name>
<accession>A0A4S8P7X8</accession>
<evidence type="ECO:0000313" key="2">
    <source>
        <dbReference type="Proteomes" id="UP000308828"/>
    </source>
</evidence>
<reference evidence="1 2" key="1">
    <citation type="submission" date="2019-04" db="EMBL/GenBank/DDBJ databases">
        <title>Genome sequence of strain shin9-1.</title>
        <authorList>
            <person name="Gao J."/>
            <person name="Sun J."/>
        </authorList>
    </citation>
    <scope>NUCLEOTIDE SEQUENCE [LARGE SCALE GENOMIC DNA]</scope>
    <source>
        <strain evidence="2">shin9-1</strain>
    </source>
</reference>
<keyword evidence="2" id="KW-1185">Reference proteome</keyword>